<reference evidence="11" key="1">
    <citation type="submission" date="2025-08" db="UniProtKB">
        <authorList>
            <consortium name="RefSeq"/>
        </authorList>
    </citation>
    <scope>IDENTIFICATION</scope>
    <source>
        <tissue evidence="11">Muscle</tissue>
    </source>
</reference>
<feature type="domain" description="C2H2-type" evidence="9">
    <location>
        <begin position="523"/>
        <end position="550"/>
    </location>
</feature>
<evidence type="ECO:0000256" key="2">
    <source>
        <dbReference type="ARBA" id="ARBA00022723"/>
    </source>
</evidence>
<feature type="domain" description="C2H2-type" evidence="9">
    <location>
        <begin position="551"/>
        <end position="578"/>
    </location>
</feature>
<dbReference type="SMART" id="SM00355">
    <property type="entry name" value="ZnF_C2H2"/>
    <property type="match status" value="9"/>
</dbReference>
<sequence>MKFALIYFFHNNAIEICRSDSILGYENEENPLIRVNEIVRVWCRPRQKRKSSSNTNSNSSLEAENNKCVELDINTTTSSNSTSNVRIENVSTFAAKVLAVADTREVLLHVDVSEDILGGGALSGSIDESCKKKTCLDEDISERKLDTKYDLKDIKVEIETKYACDNSFKTNLLSNSVYEIFDSGEENLRSGALSGSTDEACKKETCLDEDTSERKLDTKYDLKDLKVEIETKYACDNSFKTNLLSNSVCEIFDSKEENSDSKSMMEIVKTEESCVSALSQDEVLHKKEETETTKDKESAADSFISRKRCKESRIQTMFMKEGKKKTSHGEEPTMQSSVSKTQTSIQLLREKEDARDCSNKTSVSMNDTNKTEGRKLRTRHKVYTENKSDDEEERLSCGECGKDYKNKKQLRRHLLIHKRTKLLSCGEEERLKCDECGKDYKNKKQLKRHLLIHKRTKLLSCGEEERLKCDECGKDFINKKSLWNHQLIHRKSKLFSCNVCGRAFKLLPYLKNHSVIHRKKKPYCCDVCGRRFAQKFALISHRKIHTGEKPYECNICHKKFRQNTNLKCHIMIHTGEKPYSCNVCDKAYRSHSHLKSHKLTHKGEKPFKCDVCGKKFTRVFVLRQHQLVHTGEKPYGCDVCKKTFRQKAHLRSHLLRHKNEK</sequence>
<dbReference type="PROSITE" id="PS50157">
    <property type="entry name" value="ZINC_FINGER_C2H2_2"/>
    <property type="match status" value="9"/>
</dbReference>
<dbReference type="SUPFAM" id="SSF57667">
    <property type="entry name" value="beta-beta-alpha zinc fingers"/>
    <property type="match status" value="5"/>
</dbReference>
<keyword evidence="3" id="KW-0677">Repeat</keyword>
<feature type="domain" description="C2H2-type" evidence="9">
    <location>
        <begin position="607"/>
        <end position="634"/>
    </location>
</feature>
<dbReference type="PANTHER" id="PTHR24381">
    <property type="entry name" value="ZINC FINGER PROTEIN"/>
    <property type="match status" value="1"/>
</dbReference>
<feature type="compositionally biased region" description="Polar residues" evidence="8">
    <location>
        <begin position="333"/>
        <end position="346"/>
    </location>
</feature>
<keyword evidence="6" id="KW-0539">Nucleus</keyword>
<name>A0ABM1TNG1_LIMPO</name>
<feature type="domain" description="C2H2-type" evidence="9">
    <location>
        <begin position="635"/>
        <end position="661"/>
    </location>
</feature>
<feature type="domain" description="C2H2-type" evidence="9">
    <location>
        <begin position="431"/>
        <end position="458"/>
    </location>
</feature>
<evidence type="ECO:0000313" key="10">
    <source>
        <dbReference type="Proteomes" id="UP000694941"/>
    </source>
</evidence>
<dbReference type="PROSITE" id="PS00028">
    <property type="entry name" value="ZINC_FINGER_C2H2_1"/>
    <property type="match status" value="9"/>
</dbReference>
<keyword evidence="4 7" id="KW-0863">Zinc-finger</keyword>
<feature type="compositionally biased region" description="Polar residues" evidence="8">
    <location>
        <begin position="359"/>
        <end position="368"/>
    </location>
</feature>
<keyword evidence="2" id="KW-0479">Metal-binding</keyword>
<dbReference type="PANTHER" id="PTHR24381:SF393">
    <property type="entry name" value="CHROMATIN-LINKED ADAPTOR FOR MSL PROTEINS, ISOFORM B"/>
    <property type="match status" value="1"/>
</dbReference>
<evidence type="ECO:0000256" key="8">
    <source>
        <dbReference type="SAM" id="MobiDB-lite"/>
    </source>
</evidence>
<dbReference type="InterPro" id="IPR013087">
    <property type="entry name" value="Znf_C2H2_type"/>
</dbReference>
<dbReference type="InterPro" id="IPR036236">
    <property type="entry name" value="Znf_C2H2_sf"/>
</dbReference>
<accession>A0ABM1TNG1</accession>
<feature type="compositionally biased region" description="Basic and acidic residues" evidence="8">
    <location>
        <begin position="348"/>
        <end position="358"/>
    </location>
</feature>
<dbReference type="Gene3D" id="3.30.160.60">
    <property type="entry name" value="Classic Zinc Finger"/>
    <property type="match status" value="9"/>
</dbReference>
<evidence type="ECO:0000256" key="6">
    <source>
        <dbReference type="ARBA" id="ARBA00023242"/>
    </source>
</evidence>
<proteinExistence type="predicted"/>
<feature type="domain" description="C2H2-type" evidence="9">
    <location>
        <begin position="395"/>
        <end position="422"/>
    </location>
</feature>
<evidence type="ECO:0000259" key="9">
    <source>
        <dbReference type="PROSITE" id="PS50157"/>
    </source>
</evidence>
<dbReference type="Proteomes" id="UP000694941">
    <property type="component" value="Unplaced"/>
</dbReference>
<keyword evidence="10" id="KW-1185">Reference proteome</keyword>
<feature type="domain" description="C2H2-type" evidence="9">
    <location>
        <begin position="467"/>
        <end position="494"/>
    </location>
</feature>
<organism evidence="10 11">
    <name type="scientific">Limulus polyphemus</name>
    <name type="common">Atlantic horseshoe crab</name>
    <dbReference type="NCBI Taxonomy" id="6850"/>
    <lineage>
        <taxon>Eukaryota</taxon>
        <taxon>Metazoa</taxon>
        <taxon>Ecdysozoa</taxon>
        <taxon>Arthropoda</taxon>
        <taxon>Chelicerata</taxon>
        <taxon>Merostomata</taxon>
        <taxon>Xiphosura</taxon>
        <taxon>Limulidae</taxon>
        <taxon>Limulus</taxon>
    </lineage>
</organism>
<gene>
    <name evidence="11" type="primary">LOC106473234</name>
</gene>
<feature type="domain" description="C2H2-type" evidence="9">
    <location>
        <begin position="495"/>
        <end position="522"/>
    </location>
</feature>
<dbReference type="GeneID" id="106473234"/>
<dbReference type="Pfam" id="PF00096">
    <property type="entry name" value="zf-C2H2"/>
    <property type="match status" value="8"/>
</dbReference>
<evidence type="ECO:0000256" key="5">
    <source>
        <dbReference type="ARBA" id="ARBA00022833"/>
    </source>
</evidence>
<protein>
    <submittedName>
        <fullName evidence="11">Zinc finger protein 708-like isoform X2</fullName>
    </submittedName>
</protein>
<dbReference type="RefSeq" id="XP_022257417.1">
    <property type="nucleotide sequence ID" value="XM_022401709.1"/>
</dbReference>
<feature type="domain" description="C2H2-type" evidence="9">
    <location>
        <begin position="579"/>
        <end position="606"/>
    </location>
</feature>
<feature type="region of interest" description="Disordered" evidence="8">
    <location>
        <begin position="320"/>
        <end position="372"/>
    </location>
</feature>
<comment type="subcellular location">
    <subcellularLocation>
        <location evidence="1">Nucleus</location>
    </subcellularLocation>
</comment>
<evidence type="ECO:0000256" key="3">
    <source>
        <dbReference type="ARBA" id="ARBA00022737"/>
    </source>
</evidence>
<evidence type="ECO:0000313" key="11">
    <source>
        <dbReference type="RefSeq" id="XP_022257417.1"/>
    </source>
</evidence>
<evidence type="ECO:0000256" key="4">
    <source>
        <dbReference type="ARBA" id="ARBA00022771"/>
    </source>
</evidence>
<keyword evidence="5" id="KW-0862">Zinc</keyword>
<evidence type="ECO:0000256" key="1">
    <source>
        <dbReference type="ARBA" id="ARBA00004123"/>
    </source>
</evidence>
<evidence type="ECO:0000256" key="7">
    <source>
        <dbReference type="PROSITE-ProRule" id="PRU00042"/>
    </source>
</evidence>